<dbReference type="HAMAP" id="MF_01584">
    <property type="entry name" value="UPF0502"/>
    <property type="match status" value="1"/>
</dbReference>
<dbReference type="PANTHER" id="PTHR38768">
    <property type="entry name" value="UPF0502 PROTEIN YCEH"/>
    <property type="match status" value="1"/>
</dbReference>
<dbReference type="PANTHER" id="PTHR38768:SF1">
    <property type="entry name" value="UPF0502 PROTEIN YCEH"/>
    <property type="match status" value="1"/>
</dbReference>
<dbReference type="AlphaFoldDB" id="A0A829Y7U7"/>
<accession>A0A829Y7U7</accession>
<evidence type="ECO:0000313" key="3">
    <source>
        <dbReference type="EMBL" id="GFE78968.1"/>
    </source>
</evidence>
<evidence type="ECO:0000256" key="1">
    <source>
        <dbReference type="HAMAP-Rule" id="MF_01584"/>
    </source>
</evidence>
<dbReference type="Pfam" id="PF04337">
    <property type="entry name" value="DUF480"/>
    <property type="match status" value="1"/>
</dbReference>
<feature type="coiled-coil region" evidence="2">
    <location>
        <begin position="189"/>
        <end position="223"/>
    </location>
</feature>
<comment type="caution">
    <text evidence="3">The sequence shown here is derived from an EMBL/GenBank/DDBJ whole genome shotgun (WGS) entry which is preliminary data.</text>
</comment>
<dbReference type="InterPro" id="IPR007432">
    <property type="entry name" value="DUF480"/>
</dbReference>
<dbReference type="InterPro" id="IPR036388">
    <property type="entry name" value="WH-like_DNA-bd_sf"/>
</dbReference>
<dbReference type="RefSeq" id="WP_161810800.1">
    <property type="nucleotide sequence ID" value="NZ_BLJN01000001.1"/>
</dbReference>
<sequence>MNTHLTALEARLIGSLIEKAITTPDQYPLSLNALLNACNQKSNREPVLSLDERTVQDSVEGLVKKHLVLEKSGFGSRVPKYQHRFCNTGFGSFEFTPVQTAIVCELLLRGPQTPGELRTRVPRMAQVSDPAEIESALEDLATRPDGPFVKQLPREPGRRDSRYAHLFSGEDAIPVTPAETEHTAEPQPNAAAADARNSLQARIATLEAQVAALRQELEELRSSIKSS</sequence>
<keyword evidence="4" id="KW-1185">Reference proteome</keyword>
<organism evidence="3 4">
    <name type="scientific">Steroidobacter agaridevorans</name>
    <dbReference type="NCBI Taxonomy" id="2695856"/>
    <lineage>
        <taxon>Bacteria</taxon>
        <taxon>Pseudomonadati</taxon>
        <taxon>Pseudomonadota</taxon>
        <taxon>Gammaproteobacteria</taxon>
        <taxon>Steroidobacterales</taxon>
        <taxon>Steroidobacteraceae</taxon>
        <taxon>Steroidobacter</taxon>
    </lineage>
</organism>
<protein>
    <submittedName>
        <fullName evidence="3">UPF0502 protein YceH</fullName>
    </submittedName>
</protein>
<keyword evidence="2" id="KW-0175">Coiled coil</keyword>
<dbReference type="SUPFAM" id="SSF46785">
    <property type="entry name" value="Winged helix' DNA-binding domain"/>
    <property type="match status" value="2"/>
</dbReference>
<gene>
    <name evidence="3" type="primary">yceH</name>
    <name evidence="3" type="ORF">GCM10011487_09680</name>
</gene>
<dbReference type="Gene3D" id="1.10.10.10">
    <property type="entry name" value="Winged helix-like DNA-binding domain superfamily/Winged helix DNA-binding domain"/>
    <property type="match status" value="2"/>
</dbReference>
<reference evidence="4" key="1">
    <citation type="submission" date="2020-01" db="EMBL/GenBank/DDBJ databases">
        <title>'Steroidobacter agaridevorans' sp. nov., agar-degrading bacteria isolated from rhizosphere soils.</title>
        <authorList>
            <person name="Ikenaga M."/>
            <person name="Kataoka M."/>
            <person name="Murouchi A."/>
            <person name="Katsuragi S."/>
            <person name="Sakai M."/>
        </authorList>
    </citation>
    <scope>NUCLEOTIDE SEQUENCE [LARGE SCALE GENOMIC DNA]</scope>
    <source>
        <strain evidence="4">YU21-B</strain>
    </source>
</reference>
<comment type="similarity">
    <text evidence="1">Belongs to the UPF0502 family.</text>
</comment>
<evidence type="ECO:0000313" key="4">
    <source>
        <dbReference type="Proteomes" id="UP000445000"/>
    </source>
</evidence>
<proteinExistence type="inferred from homology"/>
<evidence type="ECO:0000256" key="2">
    <source>
        <dbReference type="SAM" id="Coils"/>
    </source>
</evidence>
<name>A0A829Y7U7_9GAMM</name>
<dbReference type="InterPro" id="IPR036390">
    <property type="entry name" value="WH_DNA-bd_sf"/>
</dbReference>
<dbReference type="Proteomes" id="UP000445000">
    <property type="component" value="Unassembled WGS sequence"/>
</dbReference>
<dbReference type="EMBL" id="BLJN01000001">
    <property type="protein sequence ID" value="GFE78968.1"/>
    <property type="molecule type" value="Genomic_DNA"/>
</dbReference>